<evidence type="ECO:0000259" key="1">
    <source>
        <dbReference type="Pfam" id="PF14243"/>
    </source>
</evidence>
<dbReference type="Pfam" id="PF14243">
    <property type="entry name" value="R2K_3"/>
    <property type="match status" value="1"/>
</dbReference>
<evidence type="ECO:0000313" key="2">
    <source>
        <dbReference type="EMBL" id="ACK80467.1"/>
    </source>
</evidence>
<organism evidence="2 3">
    <name type="scientific">Acidithiobacillus ferrooxidans (strain ATCC 23270 / DSM 14882 / CIP 104768 / NCIMB 8455)</name>
    <name type="common">Ferrobacillus ferrooxidans (strain ATCC 23270)</name>
    <dbReference type="NCBI Taxonomy" id="243159"/>
    <lineage>
        <taxon>Bacteria</taxon>
        <taxon>Pseudomonadati</taxon>
        <taxon>Pseudomonadota</taxon>
        <taxon>Acidithiobacillia</taxon>
        <taxon>Acidithiobacillales</taxon>
        <taxon>Acidithiobacillaceae</taxon>
        <taxon>Acidithiobacillus</taxon>
    </lineage>
</organism>
<reference evidence="2 3" key="1">
    <citation type="journal article" date="2008" name="BMC Genomics">
        <title>Acidithiobacillus ferrooxidans metabolism: from genome sequence to industrial applications.</title>
        <authorList>
            <person name="Valdes J."/>
            <person name="Pedroso I."/>
            <person name="Quatrini R."/>
            <person name="Dodson R.J."/>
            <person name="Tettelin H."/>
            <person name="Blake R.II."/>
            <person name="Eisen J.A."/>
            <person name="Holmes D.S."/>
        </authorList>
    </citation>
    <scope>NUCLEOTIDE SEQUENCE [LARGE SCALE GENOMIC DNA]</scope>
    <source>
        <strain evidence="3">ATCC 23270 / DSM 14882 / CIP 104768 / NCIMB 8455</strain>
    </source>
</reference>
<dbReference type="EMBL" id="CP001219">
    <property type="protein sequence ID" value="ACK80467.1"/>
    <property type="molecule type" value="Genomic_DNA"/>
</dbReference>
<dbReference type="RefSeq" id="WP_012606891.1">
    <property type="nucleotide sequence ID" value="NC_011761.1"/>
</dbReference>
<keyword evidence="3" id="KW-1185">Reference proteome</keyword>
<dbReference type="PaxDb" id="243159-AFE_1218"/>
<dbReference type="HOGENOM" id="CLU_1163882_0_0_6"/>
<dbReference type="InterPro" id="IPR025643">
    <property type="entry name" value="R2K_3"/>
</dbReference>
<evidence type="ECO:0000313" key="3">
    <source>
        <dbReference type="Proteomes" id="UP000001362"/>
    </source>
</evidence>
<sequence length="238" mass="27401">MNWIKVIAQIGYSQTETWIARVYGDAYAVRLEDIPSLPKSGWMPIGTVEFCRTATVHQGIQEPDPLDYPEALTKWMPYGGHVLRRYGEMPRGWTLEQHQGIHGKPVVTKLDESLWKPDTPFWTSPYHRFGPEYRFYVLHGEILGYGRYDDREDDPNDPLLLDMRAVREMIDAYQKAGAPVGYGLDVGVSDEDGMTKLVEVNDGWALGFYKGSCSHRDYLRLLETRWLEISAHLTQEVF</sequence>
<dbReference type="GeneID" id="65280496"/>
<name>B7J8Q1_ACIF2</name>
<protein>
    <submittedName>
        <fullName evidence="2">Conserved domain protein</fullName>
    </submittedName>
</protein>
<gene>
    <name evidence="2" type="ordered locus">AFE_1218</name>
</gene>
<dbReference type="STRING" id="243159.AFE_1218"/>
<accession>B7J8Q1</accession>
<dbReference type="Proteomes" id="UP000001362">
    <property type="component" value="Chromosome"/>
</dbReference>
<dbReference type="KEGG" id="afr:AFE_1218"/>
<feature type="domain" description="ATP-grasp" evidence="1">
    <location>
        <begin position="52"/>
        <end position="226"/>
    </location>
</feature>
<proteinExistence type="predicted"/>
<dbReference type="eggNOG" id="ENOG502Z9P3">
    <property type="taxonomic scope" value="Bacteria"/>
</dbReference>
<dbReference type="AlphaFoldDB" id="B7J8Q1"/>